<comment type="function">
    <text evidence="1">Acts with RNA polymerase to initiate transcription from late gene promoters.</text>
</comment>
<organismHost>
    <name type="scientific">Macaca</name>
    <name type="common">macaques</name>
    <dbReference type="NCBI Taxonomy" id="9539"/>
</organismHost>
<organism evidence="5 6">
    <name type="scientific">Yaba monkey tumor virus (strain VR587)</name>
    <name type="common">YMTV</name>
    <dbReference type="NCBI Taxonomy" id="928314"/>
    <lineage>
        <taxon>Viruses</taxon>
        <taxon>Varidnaviria</taxon>
        <taxon>Bamfordvirae</taxon>
        <taxon>Nucleocytoviricota</taxon>
        <taxon>Pokkesviricetes</taxon>
        <taxon>Chitovirales</taxon>
        <taxon>Poxviridae</taxon>
        <taxon>Chordopoxvirinae</taxon>
        <taxon>Yatapoxvirus</taxon>
        <taxon>Yatapoxvirus yabapox</taxon>
        <taxon>Yaba monkey tumor virus</taxon>
    </lineage>
</organism>
<evidence type="ECO:0000313" key="5">
    <source>
        <dbReference type="EMBL" id="AAR07447.1"/>
    </source>
</evidence>
<dbReference type="InterPro" id="IPR010507">
    <property type="entry name" value="Znf_MYM"/>
</dbReference>
<dbReference type="Pfam" id="PF06467">
    <property type="entry name" value="zf-FCS"/>
    <property type="match status" value="1"/>
</dbReference>
<evidence type="ECO:0000256" key="1">
    <source>
        <dbReference type="ARBA" id="ARBA00003347"/>
    </source>
</evidence>
<organismHost>
    <name type="scientific">Erythrocebus patas</name>
    <name type="common">Red guenon</name>
    <name type="synonym">Cercopithecus patas</name>
    <dbReference type="NCBI Taxonomy" id="9538"/>
</organismHost>
<evidence type="ECO:0000259" key="4">
    <source>
        <dbReference type="Pfam" id="PF06467"/>
    </source>
</evidence>
<dbReference type="RefSeq" id="NP_938346.1">
    <property type="nucleotide sequence ID" value="NC_005179.1"/>
</dbReference>
<proteinExistence type="predicted"/>
<protein>
    <recommendedName>
        <fullName evidence="2">Viral late gene transcription factor 2</fullName>
    </recommendedName>
    <alternativeName>
        <fullName evidence="3">Trans-activator protein A1</fullName>
    </alternativeName>
</protein>
<reference evidence="5 6" key="2">
    <citation type="journal article" date="2003" name="J. Virol.">
        <title>Complete genomic sequence and comparative analysis of the tumorigenic poxvirus Yaba monkey tumor virus.</title>
        <authorList>
            <person name="Brunetti C.R."/>
            <person name="Amano H."/>
            <person name="Ueda Y."/>
            <person name="Qin J."/>
            <person name="Miyamura T."/>
            <person name="Suzuki T."/>
            <person name="Li X."/>
            <person name="Barrett J.W."/>
            <person name="McFadden G."/>
        </authorList>
    </citation>
    <scope>NUCLEOTIDE SEQUENCE [LARGE SCALE GENOMIC DNA]</scope>
    <source>
        <strain evidence="6">VR587</strain>
    </source>
</reference>
<dbReference type="KEGG" id="vg:2943611"/>
<dbReference type="InterPro" id="IPR004975">
    <property type="entry name" value="Poxvirus_VLTF2"/>
</dbReference>
<dbReference type="EMBL" id="AY386371">
    <property type="protein sequence ID" value="AAR07447.1"/>
    <property type="molecule type" value="Genomic_DNA"/>
</dbReference>
<feature type="domain" description="MYM-type" evidence="4">
    <location>
        <begin position="46"/>
        <end position="87"/>
    </location>
</feature>
<keyword evidence="6" id="KW-1185">Reference proteome</keyword>
<evidence type="ECO:0000313" key="6">
    <source>
        <dbReference type="Proteomes" id="UP000008596"/>
    </source>
</evidence>
<dbReference type="GO" id="GO:0008270">
    <property type="term" value="F:zinc ion binding"/>
    <property type="evidence" value="ECO:0007669"/>
    <property type="project" value="InterPro"/>
</dbReference>
<organismHost>
    <name type="scientific">Homo sapiens</name>
    <name type="common">Human</name>
    <dbReference type="NCBI Taxonomy" id="9606"/>
</organismHost>
<dbReference type="Proteomes" id="UP000008596">
    <property type="component" value="Segment"/>
</dbReference>
<sequence length="151" mass="17241">MAKKVSLQNIVISSPKSVVKTVKEEEMSSILPKYYRSVAEVTLSLNTNTDRCWFCYQNLVMKPHYFVETLKGGKVGVFCSSICRDSFSSIIKSHVAIREEPKITLLPLVFYKDPEKVVNIINTLKNKEGIYGSCFYKENDKSIQISLRSLF</sequence>
<evidence type="ECO:0000256" key="3">
    <source>
        <dbReference type="ARBA" id="ARBA00029582"/>
    </source>
</evidence>
<evidence type="ECO:0000256" key="2">
    <source>
        <dbReference type="ARBA" id="ARBA00021728"/>
    </source>
</evidence>
<dbReference type="Pfam" id="PF03295">
    <property type="entry name" value="Pox_TAA1"/>
    <property type="match status" value="1"/>
</dbReference>
<dbReference type="GeneID" id="2943611"/>
<reference evidence="5 6" key="3">
    <citation type="journal article" date="2003" name="Proc. Natl. Acad. Sci. U.S.A.">
        <title>A secreted high-affinity inhibitor of human TNF from Tanapox virus.</title>
        <authorList>
            <person name="Brunetti C.R."/>
            <person name="Paulose-Murphy M."/>
            <person name="Singh R."/>
            <person name="Qin J."/>
            <person name="Barrett J.W."/>
            <person name="Tardivel A."/>
            <person name="Schneider P."/>
            <person name="Essani K."/>
            <person name="McFadden G."/>
        </authorList>
    </citation>
    <scope>NUCLEOTIDE SEQUENCE [LARGE SCALE GENOMIC DNA]</scope>
    <source>
        <strain evidence="6">VR587</strain>
    </source>
</reference>
<name>Q6TUS7_YMTV5</name>
<organismHost>
    <name type="scientific">Papio hamadryas</name>
    <name type="common">Hamadryas baboon</name>
    <dbReference type="NCBI Taxonomy" id="9557"/>
</organismHost>
<accession>Q6TUS7</accession>
<reference evidence="5 6" key="1">
    <citation type="journal article" date="1995" name="J. Gen. Virol.">
        <title>Identification and characterization of the thymidine kinase gene of Yaba virus.</title>
        <authorList>
            <person name="Amano H."/>
            <person name="Ueda Y."/>
            <person name="Miyamura T."/>
        </authorList>
    </citation>
    <scope>NUCLEOTIDE SEQUENCE [LARGE SCALE GENOMIC DNA]</scope>
    <source>
        <strain evidence="6">VR587</strain>
    </source>
</reference>